<dbReference type="InterPro" id="IPR013268">
    <property type="entry name" value="UTP16"/>
</dbReference>
<dbReference type="Pfam" id="PF08297">
    <property type="entry name" value="U3_snoRNA_assoc"/>
    <property type="match status" value="1"/>
</dbReference>
<dbReference type="GO" id="GO:0030515">
    <property type="term" value="F:snoRNA binding"/>
    <property type="evidence" value="ECO:0007669"/>
    <property type="project" value="InterPro"/>
</dbReference>
<sequence>MAVTRSGRSIGDVGKKIKFLDDGEVPSDIEVLSVSTKESTQEPEQVKDSESDLEDDSDEAPEEESVSQLKSVVLQKMKQQEKLEQETRKHEREKRKQRDLHFKQQQDAKREKLKELAGAEKLPDLLPEEAFESDHEDEIPTKNSSSGKHLRSEDFEKEDAAMRKKTKLEKLRNLKEMRQQALKKGPVYVQVQHNITSKSRVPRAEQSVLDTKSQWLQRESLNRK</sequence>
<dbReference type="EMBL" id="CP034457">
    <property type="protein sequence ID" value="QBM87194.1"/>
    <property type="molecule type" value="Genomic_DNA"/>
</dbReference>
<reference evidence="3" key="1">
    <citation type="submission" date="2019-03" db="EMBL/GenBank/DDBJ databases">
        <title>Snf2 controls pulcherriminic acid biosynthesis and connects pigmentation and antifungal activity of the yeast Metschnikowia pulcherrima.</title>
        <authorList>
            <person name="Gore-Lloyd D."/>
            <person name="Sumann I."/>
            <person name="Brachmann A.O."/>
            <person name="Schneeberger K."/>
            <person name="Ortiz-Merino R.A."/>
            <person name="Moreno-Beltran M."/>
            <person name="Schlaefli M."/>
            <person name="Kirner P."/>
            <person name="Santos Kron A."/>
            <person name="Wolfe K.H."/>
            <person name="Piel J."/>
            <person name="Ahrens C.H."/>
            <person name="Henk D."/>
            <person name="Freimoser F.M."/>
        </authorList>
    </citation>
    <scope>NUCLEOTIDE SEQUENCE [LARGE SCALE GENOMIC DNA]</scope>
    <source>
        <strain evidence="3">APC 1.2</strain>
    </source>
</reference>
<feature type="region of interest" description="Disordered" evidence="1">
    <location>
        <begin position="199"/>
        <end position="224"/>
    </location>
</feature>
<dbReference type="Proteomes" id="UP000292447">
    <property type="component" value="Chromosome II"/>
</dbReference>
<feature type="region of interest" description="Disordered" evidence="1">
    <location>
        <begin position="30"/>
        <end position="170"/>
    </location>
</feature>
<dbReference type="GO" id="GO:0006364">
    <property type="term" value="P:rRNA processing"/>
    <property type="evidence" value="ECO:0007669"/>
    <property type="project" value="InterPro"/>
</dbReference>
<feature type="compositionally biased region" description="Basic and acidic residues" evidence="1">
    <location>
        <begin position="78"/>
        <end position="123"/>
    </location>
</feature>
<protein>
    <submittedName>
        <fullName evidence="2">U3 small nucleolar RNA-associated protein 16</fullName>
    </submittedName>
</protein>
<accession>A0A4P6XNF1</accession>
<organism evidence="2 3">
    <name type="scientific">Metschnikowia aff. pulcherrima</name>
    <dbReference type="NCBI Taxonomy" id="2163413"/>
    <lineage>
        <taxon>Eukaryota</taxon>
        <taxon>Fungi</taxon>
        <taxon>Dikarya</taxon>
        <taxon>Ascomycota</taxon>
        <taxon>Saccharomycotina</taxon>
        <taxon>Pichiomycetes</taxon>
        <taxon>Metschnikowiaceae</taxon>
        <taxon>Metschnikowia</taxon>
    </lineage>
</organism>
<feature type="compositionally biased region" description="Acidic residues" evidence="1">
    <location>
        <begin position="126"/>
        <end position="137"/>
    </location>
</feature>
<evidence type="ECO:0000313" key="3">
    <source>
        <dbReference type="Proteomes" id="UP000292447"/>
    </source>
</evidence>
<dbReference type="STRING" id="2163413.A0A4P6XNF1"/>
<feature type="compositionally biased region" description="Basic and acidic residues" evidence="1">
    <location>
        <begin position="150"/>
        <end position="170"/>
    </location>
</feature>
<evidence type="ECO:0000256" key="1">
    <source>
        <dbReference type="SAM" id="MobiDB-lite"/>
    </source>
</evidence>
<name>A0A4P6XNF1_9ASCO</name>
<evidence type="ECO:0000313" key="2">
    <source>
        <dbReference type="EMBL" id="QBM87194.1"/>
    </source>
</evidence>
<proteinExistence type="predicted"/>
<feature type="compositionally biased region" description="Acidic residues" evidence="1">
    <location>
        <begin position="51"/>
        <end position="65"/>
    </location>
</feature>
<gene>
    <name evidence="2" type="primary">MPUL0B03930</name>
    <name evidence="2" type="ORF">METSCH_B03930</name>
</gene>
<feature type="compositionally biased region" description="Polar residues" evidence="1">
    <location>
        <begin position="208"/>
        <end position="224"/>
    </location>
</feature>
<dbReference type="AlphaFoldDB" id="A0A4P6XNF1"/>
<keyword evidence="3" id="KW-1185">Reference proteome</keyword>